<dbReference type="AlphaFoldDB" id="A0ABD3W382"/>
<sequence length="104" mass="12351">IFRAVQFLHDLGTIQYFTNEYLKSRVVINPQWIVDIMACVVSVKDSPIKEGRLKHQDINKIWKDYPEELNSWLLRMTEEYDLTFPMESKKVNLVPCLLPEKQPK</sequence>
<feature type="non-terminal residue" evidence="3">
    <location>
        <position position="104"/>
    </location>
</feature>
<name>A0ABD3W382_SINWO</name>
<keyword evidence="4" id="KW-1185">Reference proteome</keyword>
<gene>
    <name evidence="3" type="ORF">ACJMK2_044409</name>
</gene>
<accession>A0ABD3W382</accession>
<proteinExistence type="predicted"/>
<reference evidence="3 4" key="1">
    <citation type="submission" date="2024-11" db="EMBL/GenBank/DDBJ databases">
        <title>Chromosome-level genome assembly of the freshwater bivalve Anodonta woodiana.</title>
        <authorList>
            <person name="Chen X."/>
        </authorList>
    </citation>
    <scope>NUCLEOTIDE SEQUENCE [LARGE SCALE GENOMIC DNA]</scope>
    <source>
        <strain evidence="3">MN2024</strain>
        <tissue evidence="3">Gills</tissue>
    </source>
</reference>
<evidence type="ECO:0000256" key="1">
    <source>
        <dbReference type="ARBA" id="ARBA00022737"/>
    </source>
</evidence>
<feature type="domain" description="COR" evidence="2">
    <location>
        <begin position="3"/>
        <end position="98"/>
    </location>
</feature>
<evidence type="ECO:0000259" key="2">
    <source>
        <dbReference type="Pfam" id="PF16095"/>
    </source>
</evidence>
<keyword evidence="1" id="KW-0677">Repeat</keyword>
<organism evidence="3 4">
    <name type="scientific">Sinanodonta woodiana</name>
    <name type="common">Chinese pond mussel</name>
    <name type="synonym">Anodonta woodiana</name>
    <dbReference type="NCBI Taxonomy" id="1069815"/>
    <lineage>
        <taxon>Eukaryota</taxon>
        <taxon>Metazoa</taxon>
        <taxon>Spiralia</taxon>
        <taxon>Lophotrochozoa</taxon>
        <taxon>Mollusca</taxon>
        <taxon>Bivalvia</taxon>
        <taxon>Autobranchia</taxon>
        <taxon>Heteroconchia</taxon>
        <taxon>Palaeoheterodonta</taxon>
        <taxon>Unionida</taxon>
        <taxon>Unionoidea</taxon>
        <taxon>Unionidae</taxon>
        <taxon>Unioninae</taxon>
        <taxon>Sinanodonta</taxon>
    </lineage>
</organism>
<dbReference type="EMBL" id="JBJQND010000009">
    <property type="protein sequence ID" value="KAL3867187.1"/>
    <property type="molecule type" value="Genomic_DNA"/>
</dbReference>
<evidence type="ECO:0000313" key="3">
    <source>
        <dbReference type="EMBL" id="KAL3867187.1"/>
    </source>
</evidence>
<feature type="non-terminal residue" evidence="3">
    <location>
        <position position="1"/>
    </location>
</feature>
<dbReference type="Pfam" id="PF16095">
    <property type="entry name" value="COR-A"/>
    <property type="match status" value="1"/>
</dbReference>
<dbReference type="Proteomes" id="UP001634394">
    <property type="component" value="Unassembled WGS sequence"/>
</dbReference>
<dbReference type="Gene3D" id="1.10.10.2200">
    <property type="match status" value="1"/>
</dbReference>
<evidence type="ECO:0000313" key="4">
    <source>
        <dbReference type="Proteomes" id="UP001634394"/>
    </source>
</evidence>
<protein>
    <recommendedName>
        <fullName evidence="2">COR domain-containing protein</fullName>
    </recommendedName>
</protein>
<dbReference type="InterPro" id="IPR032171">
    <property type="entry name" value="COR-A"/>
</dbReference>
<comment type="caution">
    <text evidence="3">The sequence shown here is derived from an EMBL/GenBank/DDBJ whole genome shotgun (WGS) entry which is preliminary data.</text>
</comment>